<feature type="region of interest" description="Disordered" evidence="1">
    <location>
        <begin position="110"/>
        <end position="131"/>
    </location>
</feature>
<dbReference type="Proteomes" id="UP001151760">
    <property type="component" value="Unassembled WGS sequence"/>
</dbReference>
<protein>
    <submittedName>
        <fullName evidence="2">Uncharacterized protein</fullName>
    </submittedName>
</protein>
<dbReference type="EMBL" id="BQNB010017429">
    <property type="protein sequence ID" value="GJT63081.1"/>
    <property type="molecule type" value="Genomic_DNA"/>
</dbReference>
<organism evidence="2 3">
    <name type="scientific">Tanacetum coccineum</name>
    <dbReference type="NCBI Taxonomy" id="301880"/>
    <lineage>
        <taxon>Eukaryota</taxon>
        <taxon>Viridiplantae</taxon>
        <taxon>Streptophyta</taxon>
        <taxon>Embryophyta</taxon>
        <taxon>Tracheophyta</taxon>
        <taxon>Spermatophyta</taxon>
        <taxon>Magnoliopsida</taxon>
        <taxon>eudicotyledons</taxon>
        <taxon>Gunneridae</taxon>
        <taxon>Pentapetalae</taxon>
        <taxon>asterids</taxon>
        <taxon>campanulids</taxon>
        <taxon>Asterales</taxon>
        <taxon>Asteraceae</taxon>
        <taxon>Asteroideae</taxon>
        <taxon>Anthemideae</taxon>
        <taxon>Anthemidinae</taxon>
        <taxon>Tanacetum</taxon>
    </lineage>
</organism>
<evidence type="ECO:0000256" key="1">
    <source>
        <dbReference type="SAM" id="MobiDB-lite"/>
    </source>
</evidence>
<accession>A0ABQ5FI72</accession>
<evidence type="ECO:0000313" key="2">
    <source>
        <dbReference type="EMBL" id="GJT63081.1"/>
    </source>
</evidence>
<evidence type="ECO:0000313" key="3">
    <source>
        <dbReference type="Proteomes" id="UP001151760"/>
    </source>
</evidence>
<sequence>MQSFRAQLLRRLMNGTREIVGVEFGQNRKNWNRENFDSSVYIQKSHGDLHNLHNKDIVVGDSVKFAGTHHSIDRSMVPDLELEEYNNDHNEHRSRKYHTILVHSVRDGRENFGNRRKNSESKNRYKLDKFH</sequence>
<keyword evidence="3" id="KW-1185">Reference proteome</keyword>
<comment type="caution">
    <text evidence="2">The sequence shown here is derived from an EMBL/GenBank/DDBJ whole genome shotgun (WGS) entry which is preliminary data.</text>
</comment>
<proteinExistence type="predicted"/>
<gene>
    <name evidence="2" type="ORF">Tco_1006614</name>
</gene>
<reference evidence="2" key="1">
    <citation type="journal article" date="2022" name="Int. J. Mol. Sci.">
        <title>Draft Genome of Tanacetum Coccineum: Genomic Comparison of Closely Related Tanacetum-Family Plants.</title>
        <authorList>
            <person name="Yamashiro T."/>
            <person name="Shiraishi A."/>
            <person name="Nakayama K."/>
            <person name="Satake H."/>
        </authorList>
    </citation>
    <scope>NUCLEOTIDE SEQUENCE</scope>
</reference>
<reference evidence="2" key="2">
    <citation type="submission" date="2022-01" db="EMBL/GenBank/DDBJ databases">
        <authorList>
            <person name="Yamashiro T."/>
            <person name="Shiraishi A."/>
            <person name="Satake H."/>
            <person name="Nakayama K."/>
        </authorList>
    </citation>
    <scope>NUCLEOTIDE SEQUENCE</scope>
</reference>
<name>A0ABQ5FI72_9ASTR</name>